<dbReference type="GO" id="GO:0003677">
    <property type="term" value="F:DNA binding"/>
    <property type="evidence" value="ECO:0007669"/>
    <property type="project" value="UniProtKB-KW"/>
</dbReference>
<evidence type="ECO:0000313" key="5">
    <source>
        <dbReference type="EMBL" id="RGB91002.1"/>
    </source>
</evidence>
<dbReference type="SUPFAM" id="SSF56349">
    <property type="entry name" value="DNA breaking-rejoining enzymes"/>
    <property type="match status" value="1"/>
</dbReference>
<evidence type="ECO:0000256" key="3">
    <source>
        <dbReference type="ARBA" id="ARBA00023172"/>
    </source>
</evidence>
<dbReference type="InterPro" id="IPR002104">
    <property type="entry name" value="Integrase_catalytic"/>
</dbReference>
<proteinExistence type="inferred from homology"/>
<dbReference type="AlphaFoldDB" id="A0A3E2U452"/>
<sequence length="381" mass="42851">MAKNKKRADGRYSCQVYLGKGPDGKRKYKTFYGSTLREAKAAADDFRSAVSKGMDPEQAEATLGTLYDNLIAAKKAKGIGQKSIDRLATNKAHWGELVDVPASELRAADFQKVLNNLADWHDGKPPLSHFTLTNLRGSAKAAYDLAIPEIVMYNPLVKTITPAGAAPEPRDPLTEEQQRWIRETPHAAQRAAMLLLYSGLRRSEATALTWADIDLDDATITVNKGYDFRAKKVKITKTPAGVRVVSIPKVLVDYLRTQQDGCFYVLHNHKGQQMTEQGWKRLWESYMRDLNVKYGYDGQQNKNRPGGLPMRIDTFTPHQLRHTFCTLMYFAGVDVMTARDQMGHKDISVTLGIYTALDKKFKKKKINRLDTYLKKSCTQSG</sequence>
<feature type="domain" description="Tyr recombinase" evidence="4">
    <location>
        <begin position="168"/>
        <end position="367"/>
    </location>
</feature>
<protein>
    <submittedName>
        <fullName evidence="5">Site-specific integrase</fullName>
    </submittedName>
</protein>
<dbReference type="Gene3D" id="1.10.443.10">
    <property type="entry name" value="Intergrase catalytic core"/>
    <property type="match status" value="1"/>
</dbReference>
<dbReference type="InterPro" id="IPR050090">
    <property type="entry name" value="Tyrosine_recombinase_XerCD"/>
</dbReference>
<dbReference type="PROSITE" id="PS51898">
    <property type="entry name" value="TYR_RECOMBINASE"/>
    <property type="match status" value="1"/>
</dbReference>
<dbReference type="InterPro" id="IPR011010">
    <property type="entry name" value="DNA_brk_join_enz"/>
</dbReference>
<comment type="caution">
    <text evidence="5">The sequence shown here is derived from an EMBL/GenBank/DDBJ whole genome shotgun (WGS) entry which is preliminary data.</text>
</comment>
<organism evidence="5 6">
    <name type="scientific">Faecalibacterium prausnitzii</name>
    <dbReference type="NCBI Taxonomy" id="853"/>
    <lineage>
        <taxon>Bacteria</taxon>
        <taxon>Bacillati</taxon>
        <taxon>Bacillota</taxon>
        <taxon>Clostridia</taxon>
        <taxon>Eubacteriales</taxon>
        <taxon>Oscillospiraceae</taxon>
        <taxon>Faecalibacterium</taxon>
    </lineage>
</organism>
<dbReference type="GO" id="GO:0006310">
    <property type="term" value="P:DNA recombination"/>
    <property type="evidence" value="ECO:0007669"/>
    <property type="project" value="UniProtKB-KW"/>
</dbReference>
<dbReference type="PANTHER" id="PTHR30349">
    <property type="entry name" value="PHAGE INTEGRASE-RELATED"/>
    <property type="match status" value="1"/>
</dbReference>
<dbReference type="EMBL" id="QVER01000010">
    <property type="protein sequence ID" value="RGB91002.1"/>
    <property type="molecule type" value="Genomic_DNA"/>
</dbReference>
<evidence type="ECO:0000256" key="2">
    <source>
        <dbReference type="ARBA" id="ARBA00023125"/>
    </source>
</evidence>
<dbReference type="Pfam" id="PF14657">
    <property type="entry name" value="Arm-DNA-bind_4"/>
    <property type="match status" value="1"/>
</dbReference>
<dbReference type="PANTHER" id="PTHR30349:SF41">
    <property type="entry name" value="INTEGRASE_RECOMBINASE PROTEIN MJ0367-RELATED"/>
    <property type="match status" value="1"/>
</dbReference>
<dbReference type="Proteomes" id="UP000260991">
    <property type="component" value="Unassembled WGS sequence"/>
</dbReference>
<dbReference type="Pfam" id="PF00589">
    <property type="entry name" value="Phage_integrase"/>
    <property type="match status" value="1"/>
</dbReference>
<comment type="similarity">
    <text evidence="1">Belongs to the 'phage' integrase family.</text>
</comment>
<evidence type="ECO:0000313" key="6">
    <source>
        <dbReference type="Proteomes" id="UP000260991"/>
    </source>
</evidence>
<gene>
    <name evidence="5" type="ORF">DWZ46_09490</name>
</gene>
<keyword evidence="2" id="KW-0238">DNA-binding</keyword>
<dbReference type="InterPro" id="IPR028259">
    <property type="entry name" value="AP2-like_int_N"/>
</dbReference>
<name>A0A3E2U452_9FIRM</name>
<dbReference type="InterPro" id="IPR013762">
    <property type="entry name" value="Integrase-like_cat_sf"/>
</dbReference>
<evidence type="ECO:0000259" key="4">
    <source>
        <dbReference type="PROSITE" id="PS51898"/>
    </source>
</evidence>
<dbReference type="GO" id="GO:0015074">
    <property type="term" value="P:DNA integration"/>
    <property type="evidence" value="ECO:0007669"/>
    <property type="project" value="InterPro"/>
</dbReference>
<dbReference type="CDD" id="cd01189">
    <property type="entry name" value="INT_ICEBs1_C_like"/>
    <property type="match status" value="1"/>
</dbReference>
<evidence type="ECO:0000256" key="1">
    <source>
        <dbReference type="ARBA" id="ARBA00008857"/>
    </source>
</evidence>
<accession>A0A3E2U452</accession>
<keyword evidence="3" id="KW-0233">DNA recombination</keyword>
<reference evidence="5 6" key="1">
    <citation type="submission" date="2018-08" db="EMBL/GenBank/DDBJ databases">
        <title>A genome reference for cultivated species of the human gut microbiota.</title>
        <authorList>
            <person name="Zou Y."/>
            <person name="Xue W."/>
            <person name="Luo G."/>
        </authorList>
    </citation>
    <scope>NUCLEOTIDE SEQUENCE [LARGE SCALE GENOMIC DNA]</scope>
    <source>
        <strain evidence="5 6">AF32-8AC</strain>
    </source>
</reference>